<accession>A0ABW3M8I9</accession>
<reference evidence="3" key="1">
    <citation type="journal article" date="2019" name="Int. J. Syst. Evol. Microbiol.">
        <title>The Global Catalogue of Microorganisms (GCM) 10K type strain sequencing project: providing services to taxonomists for standard genome sequencing and annotation.</title>
        <authorList>
            <consortium name="The Broad Institute Genomics Platform"/>
            <consortium name="The Broad Institute Genome Sequencing Center for Infectious Disease"/>
            <person name="Wu L."/>
            <person name="Ma J."/>
        </authorList>
    </citation>
    <scope>NUCLEOTIDE SEQUENCE [LARGE SCALE GENOMIC DNA]</scope>
    <source>
        <strain evidence="3">JCM 31486</strain>
    </source>
</reference>
<name>A0ABW3M8I9_9PSEU</name>
<feature type="compositionally biased region" description="Basic residues" evidence="1">
    <location>
        <begin position="8"/>
        <end position="28"/>
    </location>
</feature>
<gene>
    <name evidence="2" type="ORF">ACFQ1S_16625</name>
</gene>
<evidence type="ECO:0000313" key="3">
    <source>
        <dbReference type="Proteomes" id="UP001597045"/>
    </source>
</evidence>
<evidence type="ECO:0000256" key="1">
    <source>
        <dbReference type="SAM" id="MobiDB-lite"/>
    </source>
</evidence>
<protein>
    <submittedName>
        <fullName evidence="2">Uncharacterized protein</fullName>
    </submittedName>
</protein>
<proteinExistence type="predicted"/>
<dbReference type="Proteomes" id="UP001597045">
    <property type="component" value="Unassembled WGS sequence"/>
</dbReference>
<sequence length="65" mass="7422">MTAYSPRKERHGRQQHGRRPRRPKRSSQQRRGTADLPDGDVLGIGVFAFLLAWPGRMPVVANRPM</sequence>
<comment type="caution">
    <text evidence="2">The sequence shown here is derived from an EMBL/GenBank/DDBJ whole genome shotgun (WGS) entry which is preliminary data.</text>
</comment>
<organism evidence="2 3">
    <name type="scientific">Kibdelosporangium lantanae</name>
    <dbReference type="NCBI Taxonomy" id="1497396"/>
    <lineage>
        <taxon>Bacteria</taxon>
        <taxon>Bacillati</taxon>
        <taxon>Actinomycetota</taxon>
        <taxon>Actinomycetes</taxon>
        <taxon>Pseudonocardiales</taxon>
        <taxon>Pseudonocardiaceae</taxon>
        <taxon>Kibdelosporangium</taxon>
    </lineage>
</organism>
<keyword evidence="3" id="KW-1185">Reference proteome</keyword>
<evidence type="ECO:0000313" key="2">
    <source>
        <dbReference type="EMBL" id="MFD1047055.1"/>
    </source>
</evidence>
<feature type="region of interest" description="Disordered" evidence="1">
    <location>
        <begin position="1"/>
        <end position="40"/>
    </location>
</feature>
<dbReference type="EMBL" id="JBHTIS010000911">
    <property type="protein sequence ID" value="MFD1047055.1"/>
    <property type="molecule type" value="Genomic_DNA"/>
</dbReference>